<feature type="domain" description="Apple" evidence="2">
    <location>
        <begin position="474"/>
        <end position="552"/>
    </location>
</feature>
<dbReference type="GO" id="GO:0009653">
    <property type="term" value="P:anatomical structure morphogenesis"/>
    <property type="evidence" value="ECO:0007669"/>
    <property type="project" value="TreeGrafter"/>
</dbReference>
<reference evidence="3 4" key="1">
    <citation type="submission" date="2021-06" db="EMBL/GenBank/DDBJ databases">
        <title>Caerostris darwini draft genome.</title>
        <authorList>
            <person name="Kono N."/>
            <person name="Arakawa K."/>
        </authorList>
    </citation>
    <scope>NUCLEOTIDE SEQUENCE [LARGE SCALE GENOMIC DNA]</scope>
</reference>
<evidence type="ECO:0000313" key="3">
    <source>
        <dbReference type="EMBL" id="GIY82102.1"/>
    </source>
</evidence>
<name>A0AAV4WH73_9ARAC</name>
<keyword evidence="1" id="KW-0732">Signal</keyword>
<gene>
    <name evidence="3" type="primary">AVEN_60032_1</name>
    <name evidence="3" type="ORF">CDAR_505991</name>
</gene>
<dbReference type="AlphaFoldDB" id="A0AAV4WH73"/>
<dbReference type="PANTHER" id="PTHR47327">
    <property type="entry name" value="FI18240P1-RELATED"/>
    <property type="match status" value="1"/>
</dbReference>
<dbReference type="Pfam" id="PF00024">
    <property type="entry name" value="PAN_1"/>
    <property type="match status" value="4"/>
</dbReference>
<proteinExistence type="predicted"/>
<feature type="domain" description="Apple" evidence="2">
    <location>
        <begin position="113"/>
        <end position="195"/>
    </location>
</feature>
<evidence type="ECO:0000256" key="1">
    <source>
        <dbReference type="SAM" id="SignalP"/>
    </source>
</evidence>
<feature type="signal peptide" evidence="1">
    <location>
        <begin position="1"/>
        <end position="19"/>
    </location>
</feature>
<dbReference type="Pfam" id="PF14295">
    <property type="entry name" value="PAN_4"/>
    <property type="match status" value="1"/>
</dbReference>
<evidence type="ECO:0000259" key="2">
    <source>
        <dbReference type="PROSITE" id="PS50948"/>
    </source>
</evidence>
<dbReference type="InterPro" id="IPR003609">
    <property type="entry name" value="Pan_app"/>
</dbReference>
<feature type="chain" id="PRO_5043820101" description="Apple domain-containing protein" evidence="1">
    <location>
        <begin position="20"/>
        <end position="597"/>
    </location>
</feature>
<protein>
    <recommendedName>
        <fullName evidence="2">Apple domain-containing protein</fullName>
    </recommendedName>
</protein>
<keyword evidence="4" id="KW-1185">Reference proteome</keyword>
<comment type="caution">
    <text evidence="3">The sequence shown here is derived from an EMBL/GenBank/DDBJ whole genome shotgun (WGS) entry which is preliminary data.</text>
</comment>
<dbReference type="PROSITE" id="PS50948">
    <property type="entry name" value="PAN"/>
    <property type="match status" value="5"/>
</dbReference>
<evidence type="ECO:0000313" key="4">
    <source>
        <dbReference type="Proteomes" id="UP001054837"/>
    </source>
</evidence>
<feature type="domain" description="Apple" evidence="2">
    <location>
        <begin position="21"/>
        <end position="108"/>
    </location>
</feature>
<dbReference type="EMBL" id="BPLQ01014688">
    <property type="protein sequence ID" value="GIY82102.1"/>
    <property type="molecule type" value="Genomic_DNA"/>
</dbReference>
<dbReference type="Proteomes" id="UP001054837">
    <property type="component" value="Unassembled WGS sequence"/>
</dbReference>
<feature type="domain" description="Apple" evidence="2">
    <location>
        <begin position="379"/>
        <end position="466"/>
    </location>
</feature>
<dbReference type="PANTHER" id="PTHR47327:SF1">
    <property type="entry name" value="RE15579P"/>
    <property type="match status" value="1"/>
</dbReference>
<dbReference type="Gene3D" id="3.50.4.10">
    <property type="entry name" value="Hepatocyte Growth Factor"/>
    <property type="match status" value="4"/>
</dbReference>
<dbReference type="CDD" id="cd01099">
    <property type="entry name" value="PAN_AP_HGF"/>
    <property type="match status" value="2"/>
</dbReference>
<dbReference type="SUPFAM" id="SSF57414">
    <property type="entry name" value="Hairpin loop containing domain-like"/>
    <property type="match status" value="5"/>
</dbReference>
<dbReference type="InterPro" id="IPR052774">
    <property type="entry name" value="Celegans_DevNeuronal_Protein"/>
</dbReference>
<feature type="domain" description="Apple" evidence="2">
    <location>
        <begin position="292"/>
        <end position="373"/>
    </location>
</feature>
<organism evidence="3 4">
    <name type="scientific">Caerostris darwini</name>
    <dbReference type="NCBI Taxonomy" id="1538125"/>
    <lineage>
        <taxon>Eukaryota</taxon>
        <taxon>Metazoa</taxon>
        <taxon>Ecdysozoa</taxon>
        <taxon>Arthropoda</taxon>
        <taxon>Chelicerata</taxon>
        <taxon>Arachnida</taxon>
        <taxon>Araneae</taxon>
        <taxon>Araneomorphae</taxon>
        <taxon>Entelegynae</taxon>
        <taxon>Araneoidea</taxon>
        <taxon>Araneidae</taxon>
        <taxon>Caerostris</taxon>
    </lineage>
</organism>
<sequence>MKVLFILLFCLVYASYTSAKCSRGAMESFILSTSALPSSSSYKNIPGSSLVECTRTCLEDANCHSFIFLKNPNETECRLTTNILADFKKRQEQVLMPTHGTYYMEKICLKGACDRLFVAESLRGMELDQHNDRTIANSSRLSCLESCLNSKTFICKSVEFDSKTNECRFSRHDRFDKKSYFRKSTSSVEYFDVTCPYEQLSEKPAAEIVPLQNVEHPFTLVEYMGVTAEECGELCVRNVLFPCRSFLSGRLENQLYCGLTHQNREGLVQNQGSLQTSRSLNYYEISRSVEVCDLNDLQFELTSGVSLGSDSYFITSEMNPQECLERCKTDRRCRSVGIDYKKGSCQFYSEGIGALADTKLQPNANFNYFEKICFPDIQCKRDWSFERIRNKELVGIDHEKVLVEANTKEECQEACLNHKQFKCLSAEFNYQLSECRLSPYNRFSSTEKGVAVSNSRFVVDYFENNCIEEPRGFCNTKLLKKYRLMITEKITQGDSIEDCRQQCYETEEFICRSVTFDRRFKTCGLSHHTRKSAPQESISRSDIHEFLEVSTCFEGFVIESLEFLEVRIRKLFVDLEEMEKSCKHTDATHGTVHSEFW</sequence>
<dbReference type="SMART" id="SM00473">
    <property type="entry name" value="PAN_AP"/>
    <property type="match status" value="6"/>
</dbReference>
<accession>A0AAV4WH73</accession>